<dbReference type="EMBL" id="JACIEV010000002">
    <property type="protein sequence ID" value="MBB4153032.1"/>
    <property type="molecule type" value="Genomic_DNA"/>
</dbReference>
<evidence type="ECO:0000256" key="1">
    <source>
        <dbReference type="SAM" id="Phobius"/>
    </source>
</evidence>
<protein>
    <recommendedName>
        <fullName evidence="4">Heme exporter protein D</fullName>
    </recommendedName>
</protein>
<comment type="caution">
    <text evidence="2">The sequence shown here is derived from an EMBL/GenBank/DDBJ whole genome shotgun (WGS) entry which is preliminary data.</text>
</comment>
<keyword evidence="3" id="KW-1185">Reference proteome</keyword>
<dbReference type="AlphaFoldDB" id="A0A840F8U2"/>
<reference evidence="2 3" key="1">
    <citation type="submission" date="2020-08" db="EMBL/GenBank/DDBJ databases">
        <title>Genomic Encyclopedia of Type Strains, Phase IV (KMG-IV): sequencing the most valuable type-strain genomes for metagenomic binning, comparative biology and taxonomic classification.</title>
        <authorList>
            <person name="Goeker M."/>
        </authorList>
    </citation>
    <scope>NUCLEOTIDE SEQUENCE [LARGE SCALE GENOMIC DNA]</scope>
    <source>
        <strain evidence="2 3">YC6723</strain>
    </source>
</reference>
<proteinExistence type="predicted"/>
<organism evidence="2 3">
    <name type="scientific">Sphingomonas jinjuensis</name>
    <dbReference type="NCBI Taxonomy" id="535907"/>
    <lineage>
        <taxon>Bacteria</taxon>
        <taxon>Pseudomonadati</taxon>
        <taxon>Pseudomonadota</taxon>
        <taxon>Alphaproteobacteria</taxon>
        <taxon>Sphingomonadales</taxon>
        <taxon>Sphingomonadaceae</taxon>
        <taxon>Sphingomonas</taxon>
    </lineage>
</organism>
<name>A0A840F8U2_9SPHN</name>
<evidence type="ECO:0000313" key="3">
    <source>
        <dbReference type="Proteomes" id="UP000529795"/>
    </source>
</evidence>
<sequence length="34" mass="3743">MNQWAFVIAAYAVTIGGGAVLALVSYIQMRRSER</sequence>
<keyword evidence="1" id="KW-1133">Transmembrane helix</keyword>
<evidence type="ECO:0000313" key="2">
    <source>
        <dbReference type="EMBL" id="MBB4153032.1"/>
    </source>
</evidence>
<gene>
    <name evidence="2" type="ORF">GGQ80_000920</name>
</gene>
<dbReference type="Proteomes" id="UP000529795">
    <property type="component" value="Unassembled WGS sequence"/>
</dbReference>
<keyword evidence="1" id="KW-0472">Membrane</keyword>
<feature type="transmembrane region" description="Helical" evidence="1">
    <location>
        <begin position="6"/>
        <end position="27"/>
    </location>
</feature>
<keyword evidence="1" id="KW-0812">Transmembrane</keyword>
<accession>A0A840F8U2</accession>
<evidence type="ECO:0008006" key="4">
    <source>
        <dbReference type="Google" id="ProtNLM"/>
    </source>
</evidence>